<dbReference type="Gene3D" id="3.20.20.80">
    <property type="entry name" value="Glycosidases"/>
    <property type="match status" value="1"/>
</dbReference>
<dbReference type="CDD" id="cd06414">
    <property type="entry name" value="GH25_LytC-like"/>
    <property type="match status" value="1"/>
</dbReference>
<feature type="chain" id="PRO_5046233813" evidence="3">
    <location>
        <begin position="28"/>
        <end position="486"/>
    </location>
</feature>
<feature type="domain" description="SLH" evidence="4">
    <location>
        <begin position="351"/>
        <end position="419"/>
    </location>
</feature>
<dbReference type="PROSITE" id="PS51272">
    <property type="entry name" value="SLH"/>
    <property type="match status" value="2"/>
</dbReference>
<feature type="domain" description="SLH" evidence="4">
    <location>
        <begin position="289"/>
        <end position="350"/>
    </location>
</feature>
<name>A0ABT7DN91_9ACTN</name>
<feature type="region of interest" description="Disordered" evidence="2">
    <location>
        <begin position="29"/>
        <end position="53"/>
    </location>
</feature>
<evidence type="ECO:0000313" key="5">
    <source>
        <dbReference type="EMBL" id="MDJ1651012.1"/>
    </source>
</evidence>
<evidence type="ECO:0000259" key="4">
    <source>
        <dbReference type="PROSITE" id="PS51272"/>
    </source>
</evidence>
<dbReference type="SUPFAM" id="SSF51445">
    <property type="entry name" value="(Trans)glycosidases"/>
    <property type="match status" value="1"/>
</dbReference>
<organism evidence="5 6">
    <name type="scientific">Gordonibacter faecis</name>
    <dbReference type="NCBI Taxonomy" id="3047475"/>
    <lineage>
        <taxon>Bacteria</taxon>
        <taxon>Bacillati</taxon>
        <taxon>Actinomycetota</taxon>
        <taxon>Coriobacteriia</taxon>
        <taxon>Eggerthellales</taxon>
        <taxon>Eggerthellaceae</taxon>
        <taxon>Gordonibacter</taxon>
    </lineage>
</organism>
<dbReference type="InterPro" id="IPR002053">
    <property type="entry name" value="Glyco_hydro_25"/>
</dbReference>
<dbReference type="Proteomes" id="UP001232750">
    <property type="component" value="Unassembled WGS sequence"/>
</dbReference>
<feature type="signal peptide" evidence="3">
    <location>
        <begin position="1"/>
        <end position="27"/>
    </location>
</feature>
<dbReference type="PROSITE" id="PS51904">
    <property type="entry name" value="GLYCOSYL_HYDROL_F25_2"/>
    <property type="match status" value="1"/>
</dbReference>
<sequence>MSAPKSLTSIALSATLALGLAPTAAFAAEPASDAPSVSAEATDAPAPQSGRLENSWRFSDGQPIVLDEGISLSASTPAWTKNSEGYYVSSDGTPIYGAIQRGIDVSEHAKEIDWEAVKADGVDFALIRCGYGNDYTDQDDKYWKRNVSECERLGIPYGVYLYSYAESVEDARSEADHVFRLLKGHNPAFPVYLDLEENHLGNVANRSLLASIAQTFCTRIEAAGYDAGVYANLYWWDNYLTDPVFNSWERWVAQYNVTCDYAGTYKTWQATQHGTIDGIEGSVDIDFLLADIPADVSRTDWYYTSGMFDYVTKTGLMGTYSDSGLFGPNDPITRGQVATILHRMAGGALVDAPYFDDVDYSWYYGPAISWARSKGIINGYRDDDGVYRTFGPEDPVSREQLAVMLANYASKVGGVDISSTGSALNAIAGSQEVSDWARTRLGWAVDNKLISGVVANGTSYVQPQGTALRSAMSKMITMLHRDVLGG</sequence>
<evidence type="ECO:0000256" key="1">
    <source>
        <dbReference type="ARBA" id="ARBA00010646"/>
    </source>
</evidence>
<dbReference type="InterPro" id="IPR001119">
    <property type="entry name" value="SLH_dom"/>
</dbReference>
<keyword evidence="3" id="KW-0732">Signal</keyword>
<dbReference type="Pfam" id="PF00395">
    <property type="entry name" value="SLH"/>
    <property type="match status" value="2"/>
</dbReference>
<accession>A0ABT7DN91</accession>
<comment type="caution">
    <text evidence="5">The sequence shown here is derived from an EMBL/GenBank/DDBJ whole genome shotgun (WGS) entry which is preliminary data.</text>
</comment>
<dbReference type="Pfam" id="PF01183">
    <property type="entry name" value="Glyco_hydro_25"/>
    <property type="match status" value="1"/>
</dbReference>
<dbReference type="PANTHER" id="PTHR34135:SF2">
    <property type="entry name" value="LYSOZYME"/>
    <property type="match status" value="1"/>
</dbReference>
<dbReference type="EMBL" id="JASJEU010000019">
    <property type="protein sequence ID" value="MDJ1651012.1"/>
    <property type="molecule type" value="Genomic_DNA"/>
</dbReference>
<evidence type="ECO:0000256" key="2">
    <source>
        <dbReference type="SAM" id="MobiDB-lite"/>
    </source>
</evidence>
<protein>
    <submittedName>
        <fullName evidence="5">GH25 family lysozyme</fullName>
    </submittedName>
</protein>
<dbReference type="PANTHER" id="PTHR34135">
    <property type="entry name" value="LYSOZYME"/>
    <property type="match status" value="1"/>
</dbReference>
<keyword evidence="6" id="KW-1185">Reference proteome</keyword>
<reference evidence="5 6" key="1">
    <citation type="submission" date="2023-05" db="EMBL/GenBank/DDBJ databases">
        <title>Gordonibacter KGMB12511T sp. nov., isolated from faeces of healthy Korean.</title>
        <authorList>
            <person name="Kim H.S."/>
            <person name="Kim J.-S."/>
            <person name="Suh M.K."/>
            <person name="Eom M.K."/>
            <person name="Do H.E."/>
            <person name="Lee J.-S."/>
        </authorList>
    </citation>
    <scope>NUCLEOTIDE SEQUENCE [LARGE SCALE GENOMIC DNA]</scope>
    <source>
        <strain evidence="5 6">KGMB12511</strain>
    </source>
</reference>
<proteinExistence type="inferred from homology"/>
<evidence type="ECO:0000313" key="6">
    <source>
        <dbReference type="Proteomes" id="UP001232750"/>
    </source>
</evidence>
<dbReference type="InterPro" id="IPR017853">
    <property type="entry name" value="GH"/>
</dbReference>
<comment type="similarity">
    <text evidence="1">Belongs to the glycosyl hydrolase 25 family.</text>
</comment>
<evidence type="ECO:0000256" key="3">
    <source>
        <dbReference type="SAM" id="SignalP"/>
    </source>
</evidence>
<dbReference type="RefSeq" id="WP_283832354.1">
    <property type="nucleotide sequence ID" value="NZ_JASJEU010000019.1"/>
</dbReference>
<gene>
    <name evidence="5" type="ORF">QNJ86_09390</name>
</gene>